<evidence type="ECO:0000313" key="2">
    <source>
        <dbReference type="Proteomes" id="UP000245699"/>
    </source>
</evidence>
<accession>A0A2T9YDA6</accession>
<dbReference type="EMBL" id="MBFT01000486">
    <property type="protein sequence ID" value="PVU90338.1"/>
    <property type="molecule type" value="Genomic_DNA"/>
</dbReference>
<dbReference type="Proteomes" id="UP000245699">
    <property type="component" value="Unassembled WGS sequence"/>
</dbReference>
<gene>
    <name evidence="1" type="ORF">BB559_004686</name>
</gene>
<sequence length="175" mass="20662">MDYLTVCDKNDDRKECGTRTKDNYVFDTLPKKTFDMFNDICSNLNSRAYFKMDFDVMIDKEYMAKVIRHMVDNSEKRIYFGDPMTYEKDRAVAMNGKIYGMTRKLMSDYCKCGVKRPNTGLEDIWFGFQISDCVKKKFEGKVVYSLLNVDNSKLFHKNYTDKGVRLQLGRFVKRL</sequence>
<organism evidence="1 2">
    <name type="scientific">Furculomyces boomerangus</name>
    <dbReference type="NCBI Taxonomy" id="61424"/>
    <lineage>
        <taxon>Eukaryota</taxon>
        <taxon>Fungi</taxon>
        <taxon>Fungi incertae sedis</taxon>
        <taxon>Zoopagomycota</taxon>
        <taxon>Kickxellomycotina</taxon>
        <taxon>Harpellomycetes</taxon>
        <taxon>Harpellales</taxon>
        <taxon>Harpellaceae</taxon>
        <taxon>Furculomyces</taxon>
    </lineage>
</organism>
<comment type="caution">
    <text evidence="1">The sequence shown here is derived from an EMBL/GenBank/DDBJ whole genome shotgun (WGS) entry which is preliminary data.</text>
</comment>
<evidence type="ECO:0008006" key="3">
    <source>
        <dbReference type="Google" id="ProtNLM"/>
    </source>
</evidence>
<reference evidence="1 2" key="1">
    <citation type="journal article" date="2018" name="MBio">
        <title>Comparative Genomics Reveals the Core Gene Toolbox for the Fungus-Insect Symbiosis.</title>
        <authorList>
            <person name="Wang Y."/>
            <person name="Stata M."/>
            <person name="Wang W."/>
            <person name="Stajich J.E."/>
            <person name="White M.M."/>
            <person name="Moncalvo J.M."/>
        </authorList>
    </citation>
    <scope>NUCLEOTIDE SEQUENCE [LARGE SCALE GENOMIC DNA]</scope>
    <source>
        <strain evidence="1 2">AUS-77-4</strain>
    </source>
</reference>
<protein>
    <recommendedName>
        <fullName evidence="3">Hexosyltransferase</fullName>
    </recommendedName>
</protein>
<name>A0A2T9YDA6_9FUNG</name>
<proteinExistence type="predicted"/>
<dbReference type="AlphaFoldDB" id="A0A2T9YDA6"/>
<keyword evidence="2" id="KW-1185">Reference proteome</keyword>
<dbReference type="OrthoDB" id="5540755at2759"/>
<evidence type="ECO:0000313" key="1">
    <source>
        <dbReference type="EMBL" id="PVU90338.1"/>
    </source>
</evidence>